<evidence type="ECO:0000313" key="7">
    <source>
        <dbReference type="Proteomes" id="UP001203852"/>
    </source>
</evidence>
<proteinExistence type="inferred from homology"/>
<protein>
    <submittedName>
        <fullName evidence="6">Glutathione-dependent formaldehyde-activating GFA</fullName>
    </submittedName>
</protein>
<feature type="domain" description="CENP-V/GFA" evidence="5">
    <location>
        <begin position="10"/>
        <end position="126"/>
    </location>
</feature>
<dbReference type="GO" id="GO:0046872">
    <property type="term" value="F:metal ion binding"/>
    <property type="evidence" value="ECO:0007669"/>
    <property type="project" value="UniProtKB-KW"/>
</dbReference>
<dbReference type="EMBL" id="MU404365">
    <property type="protein sequence ID" value="KAI1607876.1"/>
    <property type="molecule type" value="Genomic_DNA"/>
</dbReference>
<accession>A0AAN6DKT7</accession>
<dbReference type="PANTHER" id="PTHR33337:SF33">
    <property type="entry name" value="CENP-V_GFA DOMAIN-CONTAINING PROTEIN"/>
    <property type="match status" value="1"/>
</dbReference>
<evidence type="ECO:0000313" key="6">
    <source>
        <dbReference type="EMBL" id="KAI1607876.1"/>
    </source>
</evidence>
<reference evidence="6" key="1">
    <citation type="journal article" date="2022" name="bioRxiv">
        <title>Deciphering the potential niche of two novel black yeast fungi from a biological soil crust based on their genomes, phenotypes, and melanin regulation.</title>
        <authorList>
            <consortium name="DOE Joint Genome Institute"/>
            <person name="Carr E.C."/>
            <person name="Barton Q."/>
            <person name="Grambo S."/>
            <person name="Sullivan M."/>
            <person name="Renfro C.M."/>
            <person name="Kuo A."/>
            <person name="Pangilinan J."/>
            <person name="Lipzen A."/>
            <person name="Keymanesh K."/>
            <person name="Savage E."/>
            <person name="Barry K."/>
            <person name="Grigoriev I.V."/>
            <person name="Riekhof W.R."/>
            <person name="Harris S.S."/>
        </authorList>
    </citation>
    <scope>NUCLEOTIDE SEQUENCE</scope>
    <source>
        <strain evidence="6">JF 03-4F</strain>
    </source>
</reference>
<dbReference type="PANTHER" id="PTHR33337">
    <property type="entry name" value="GFA DOMAIN-CONTAINING PROTEIN"/>
    <property type="match status" value="1"/>
</dbReference>
<keyword evidence="4" id="KW-0456">Lyase</keyword>
<keyword evidence="2" id="KW-0479">Metal-binding</keyword>
<evidence type="ECO:0000256" key="4">
    <source>
        <dbReference type="ARBA" id="ARBA00023239"/>
    </source>
</evidence>
<dbReference type="PROSITE" id="PS51891">
    <property type="entry name" value="CENP_V_GFA"/>
    <property type="match status" value="1"/>
</dbReference>
<comment type="similarity">
    <text evidence="1">Belongs to the Gfa family.</text>
</comment>
<organism evidence="6 7">
    <name type="scientific">Exophiala viscosa</name>
    <dbReference type="NCBI Taxonomy" id="2486360"/>
    <lineage>
        <taxon>Eukaryota</taxon>
        <taxon>Fungi</taxon>
        <taxon>Dikarya</taxon>
        <taxon>Ascomycota</taxon>
        <taxon>Pezizomycotina</taxon>
        <taxon>Eurotiomycetes</taxon>
        <taxon>Chaetothyriomycetidae</taxon>
        <taxon>Chaetothyriales</taxon>
        <taxon>Herpotrichiellaceae</taxon>
        <taxon>Exophiala</taxon>
    </lineage>
</organism>
<keyword evidence="3" id="KW-0862">Zinc</keyword>
<dbReference type="Pfam" id="PF04828">
    <property type="entry name" value="GFA"/>
    <property type="match status" value="1"/>
</dbReference>
<sequence>MAPQEAAIPLEGGCDCGEVRYRMETEPMIVHCCHCRWCQRETGASFALNAMIETERLKVLKGEPEWIKVPSASGAGQSIARCPHCRIALWSIYLQNVAKIKESIWIVRVGTLDKPDLLPPNAHIWTSEKQPWIVLSDDAPAFKTGDYDREKVWSVQGLQRRQRVAELEDVQKGLLVE</sequence>
<dbReference type="InterPro" id="IPR011057">
    <property type="entry name" value="Mss4-like_sf"/>
</dbReference>
<evidence type="ECO:0000256" key="3">
    <source>
        <dbReference type="ARBA" id="ARBA00022833"/>
    </source>
</evidence>
<evidence type="ECO:0000256" key="2">
    <source>
        <dbReference type="ARBA" id="ARBA00022723"/>
    </source>
</evidence>
<dbReference type="Gene3D" id="3.90.1590.10">
    <property type="entry name" value="glutathione-dependent formaldehyde- activating enzyme (gfa)"/>
    <property type="match status" value="1"/>
</dbReference>
<comment type="caution">
    <text evidence="6">The sequence shown here is derived from an EMBL/GenBank/DDBJ whole genome shotgun (WGS) entry which is preliminary data.</text>
</comment>
<dbReference type="SUPFAM" id="SSF51316">
    <property type="entry name" value="Mss4-like"/>
    <property type="match status" value="1"/>
</dbReference>
<keyword evidence="7" id="KW-1185">Reference proteome</keyword>
<dbReference type="InterPro" id="IPR006913">
    <property type="entry name" value="CENP-V/GFA"/>
</dbReference>
<evidence type="ECO:0000256" key="1">
    <source>
        <dbReference type="ARBA" id="ARBA00005495"/>
    </source>
</evidence>
<gene>
    <name evidence="6" type="ORF">EDD36DRAFT_110648</name>
</gene>
<name>A0AAN6DKT7_9EURO</name>
<evidence type="ECO:0000259" key="5">
    <source>
        <dbReference type="PROSITE" id="PS51891"/>
    </source>
</evidence>
<dbReference type="AlphaFoldDB" id="A0AAN6DKT7"/>
<dbReference type="Proteomes" id="UP001203852">
    <property type="component" value="Unassembled WGS sequence"/>
</dbReference>
<dbReference type="GO" id="GO:0016846">
    <property type="term" value="F:carbon-sulfur lyase activity"/>
    <property type="evidence" value="ECO:0007669"/>
    <property type="project" value="InterPro"/>
</dbReference>